<reference evidence="1 2" key="1">
    <citation type="journal article" date="2023" name="ISME J.">
        <title>Thermophilic Dehalococcoidia with unusual traits shed light on an unexpected past.</title>
        <authorList>
            <person name="Palmer M."/>
            <person name="Covington J.K."/>
            <person name="Zhou E.M."/>
            <person name="Thomas S.C."/>
            <person name="Habib N."/>
            <person name="Seymour C.O."/>
            <person name="Lai D."/>
            <person name="Johnston J."/>
            <person name="Hashimi A."/>
            <person name="Jiao J.Y."/>
            <person name="Muok A.R."/>
            <person name="Liu L."/>
            <person name="Xian W.D."/>
            <person name="Zhi X.Y."/>
            <person name="Li M.M."/>
            <person name="Silva L.P."/>
            <person name="Bowen B.P."/>
            <person name="Louie K."/>
            <person name="Briegel A."/>
            <person name="Pett-Ridge J."/>
            <person name="Weber P.K."/>
            <person name="Tocheva E.I."/>
            <person name="Woyke T."/>
            <person name="Northen T.R."/>
            <person name="Mayali X."/>
            <person name="Li W.J."/>
            <person name="Hedlund B.P."/>
        </authorList>
    </citation>
    <scope>NUCLEOTIDE SEQUENCE [LARGE SCALE GENOMIC DNA]</scope>
    <source>
        <strain evidence="1 2">YIM 72310</strain>
    </source>
</reference>
<sequence>MTRLLALLTFTAGFIAGFATSLPGPRQAAAVTEYLTLRVHPGPEARFAALNCSWHETCLNPPTPGNALDWANGHQSWAPNRPIFWRSYGYRSGGTGTIARAQILQNDTGHCSRVTLRVFDAFDFPKGDIHYVHSRTWTPEWWVYASGSPSWSFSKAEVGFSVAQEKSASCPWAGQHLHQGAEPSFWSANWTNFGSLGTYDIENTANWQYQQSWTWNY</sequence>
<dbReference type="RefSeq" id="WP_270057048.1">
    <property type="nucleotide sequence ID" value="NZ_CP115149.1"/>
</dbReference>
<dbReference type="EMBL" id="CP115149">
    <property type="protein sequence ID" value="WBL36525.1"/>
    <property type="molecule type" value="Genomic_DNA"/>
</dbReference>
<keyword evidence="2" id="KW-1185">Reference proteome</keyword>
<name>A0ABY7M7X6_9CHLR</name>
<dbReference type="Proteomes" id="UP001212803">
    <property type="component" value="Chromosome"/>
</dbReference>
<organism evidence="1 2">
    <name type="scientific">Tepidiforma flava</name>
    <dbReference type="NCBI Taxonomy" id="3004094"/>
    <lineage>
        <taxon>Bacteria</taxon>
        <taxon>Bacillati</taxon>
        <taxon>Chloroflexota</taxon>
        <taxon>Tepidiformia</taxon>
        <taxon>Tepidiformales</taxon>
        <taxon>Tepidiformaceae</taxon>
        <taxon>Tepidiforma</taxon>
    </lineage>
</organism>
<evidence type="ECO:0000313" key="2">
    <source>
        <dbReference type="Proteomes" id="UP001212803"/>
    </source>
</evidence>
<protein>
    <submittedName>
        <fullName evidence="1">Uncharacterized protein</fullName>
    </submittedName>
</protein>
<evidence type="ECO:0000313" key="1">
    <source>
        <dbReference type="EMBL" id="WBL36525.1"/>
    </source>
</evidence>
<proteinExistence type="predicted"/>
<gene>
    <name evidence="1" type="ORF">O0235_02920</name>
</gene>
<accession>A0ABY7M7X6</accession>